<name>A0A6A5S1R5_9PLEO</name>
<dbReference type="RefSeq" id="XP_033454081.1">
    <property type="nucleotide sequence ID" value="XM_033590490.1"/>
</dbReference>
<keyword evidence="1" id="KW-0732">Signal</keyword>
<gene>
    <name evidence="2" type="ORF">M421DRAFT_414887</name>
</gene>
<evidence type="ECO:0000256" key="1">
    <source>
        <dbReference type="SAM" id="SignalP"/>
    </source>
</evidence>
<proteinExistence type="predicted"/>
<feature type="signal peptide" evidence="1">
    <location>
        <begin position="1"/>
        <end position="18"/>
    </location>
</feature>
<reference evidence="2" key="1">
    <citation type="journal article" date="2020" name="Stud. Mycol.">
        <title>101 Dothideomycetes genomes: a test case for predicting lifestyles and emergence of pathogens.</title>
        <authorList>
            <person name="Haridas S."/>
            <person name="Albert R."/>
            <person name="Binder M."/>
            <person name="Bloem J."/>
            <person name="Labutti K."/>
            <person name="Salamov A."/>
            <person name="Andreopoulos B."/>
            <person name="Baker S."/>
            <person name="Barry K."/>
            <person name="Bills G."/>
            <person name="Bluhm B."/>
            <person name="Cannon C."/>
            <person name="Castanera R."/>
            <person name="Culley D."/>
            <person name="Daum C."/>
            <person name="Ezra D."/>
            <person name="Gonzalez J."/>
            <person name="Henrissat B."/>
            <person name="Kuo A."/>
            <person name="Liang C."/>
            <person name="Lipzen A."/>
            <person name="Lutzoni F."/>
            <person name="Magnuson J."/>
            <person name="Mondo S."/>
            <person name="Nolan M."/>
            <person name="Ohm R."/>
            <person name="Pangilinan J."/>
            <person name="Park H.-J."/>
            <person name="Ramirez L."/>
            <person name="Alfaro M."/>
            <person name="Sun H."/>
            <person name="Tritt A."/>
            <person name="Yoshinaga Y."/>
            <person name="Zwiers L.-H."/>
            <person name="Turgeon B."/>
            <person name="Goodwin S."/>
            <person name="Spatafora J."/>
            <person name="Crous P."/>
            <person name="Grigoriev I."/>
        </authorList>
    </citation>
    <scope>NUCLEOTIDE SEQUENCE</scope>
    <source>
        <strain evidence="2">CBS 183.55</strain>
    </source>
</reference>
<dbReference type="AlphaFoldDB" id="A0A6A5S1R5"/>
<evidence type="ECO:0000313" key="2">
    <source>
        <dbReference type="EMBL" id="KAF1933833.1"/>
    </source>
</evidence>
<dbReference type="PROSITE" id="PS51257">
    <property type="entry name" value="PROKAR_LIPOPROTEIN"/>
    <property type="match status" value="1"/>
</dbReference>
<feature type="chain" id="PRO_5025379939" description="AA1-like domain-containing protein" evidence="1">
    <location>
        <begin position="19"/>
        <end position="188"/>
    </location>
</feature>
<protein>
    <recommendedName>
        <fullName evidence="4">AA1-like domain-containing protein</fullName>
    </recommendedName>
</protein>
<evidence type="ECO:0000313" key="3">
    <source>
        <dbReference type="Proteomes" id="UP000800082"/>
    </source>
</evidence>
<keyword evidence="3" id="KW-1185">Reference proteome</keyword>
<sequence>MRFHLSTVILALLSLAACAPSADVTNTDVSRTVDIRAGEPAAAAQAPRAAPSSFLVQSFEVWMPFPLYKGSMKSRAIFEVSMFPSVADWSATCWTTTSETLCDPNVWYNCTVSAENERVMFRFGQDLTSVDIKRRWTYGETTMTVTASEPAVWNEGMNPQRQNVTVSQWGKCYKRPNGWKLDWKTMVG</sequence>
<accession>A0A6A5S1R5</accession>
<evidence type="ECO:0008006" key="4">
    <source>
        <dbReference type="Google" id="ProtNLM"/>
    </source>
</evidence>
<dbReference type="OrthoDB" id="3795523at2759"/>
<dbReference type="GeneID" id="54348158"/>
<dbReference type="Proteomes" id="UP000800082">
    <property type="component" value="Unassembled WGS sequence"/>
</dbReference>
<organism evidence="2 3">
    <name type="scientific">Didymella exigua CBS 183.55</name>
    <dbReference type="NCBI Taxonomy" id="1150837"/>
    <lineage>
        <taxon>Eukaryota</taxon>
        <taxon>Fungi</taxon>
        <taxon>Dikarya</taxon>
        <taxon>Ascomycota</taxon>
        <taxon>Pezizomycotina</taxon>
        <taxon>Dothideomycetes</taxon>
        <taxon>Pleosporomycetidae</taxon>
        <taxon>Pleosporales</taxon>
        <taxon>Pleosporineae</taxon>
        <taxon>Didymellaceae</taxon>
        <taxon>Didymella</taxon>
    </lineage>
</organism>
<dbReference type="EMBL" id="ML978956">
    <property type="protein sequence ID" value="KAF1933833.1"/>
    <property type="molecule type" value="Genomic_DNA"/>
</dbReference>